<accession>A0A2V1HTZ2</accession>
<keyword evidence="5 7" id="KW-1133">Transmembrane helix</keyword>
<name>A0A2V1HTZ2_9MICO</name>
<feature type="transmembrane region" description="Helical" evidence="7">
    <location>
        <begin position="236"/>
        <end position="258"/>
    </location>
</feature>
<dbReference type="InterPro" id="IPR050171">
    <property type="entry name" value="MFS_Transporters"/>
</dbReference>
<dbReference type="SUPFAM" id="SSF103473">
    <property type="entry name" value="MFS general substrate transporter"/>
    <property type="match status" value="1"/>
</dbReference>
<evidence type="ECO:0000256" key="7">
    <source>
        <dbReference type="SAM" id="Phobius"/>
    </source>
</evidence>
<keyword evidence="4 7" id="KW-0812">Transmembrane</keyword>
<feature type="transmembrane region" description="Helical" evidence="7">
    <location>
        <begin position="158"/>
        <end position="180"/>
    </location>
</feature>
<keyword evidence="3" id="KW-1003">Cell membrane</keyword>
<feature type="domain" description="Major facilitator superfamily (MFS) profile" evidence="8">
    <location>
        <begin position="1"/>
        <end position="384"/>
    </location>
</feature>
<evidence type="ECO:0000256" key="3">
    <source>
        <dbReference type="ARBA" id="ARBA00022475"/>
    </source>
</evidence>
<proteinExistence type="predicted"/>
<dbReference type="Pfam" id="PF07690">
    <property type="entry name" value="MFS_1"/>
    <property type="match status" value="1"/>
</dbReference>
<organism evidence="9 10">
    <name type="scientific">Amnibacterium flavum</name>
    <dbReference type="NCBI Taxonomy" id="2173173"/>
    <lineage>
        <taxon>Bacteria</taxon>
        <taxon>Bacillati</taxon>
        <taxon>Actinomycetota</taxon>
        <taxon>Actinomycetes</taxon>
        <taxon>Micrococcales</taxon>
        <taxon>Microbacteriaceae</taxon>
        <taxon>Amnibacterium</taxon>
    </lineage>
</organism>
<comment type="caution">
    <text evidence="9">The sequence shown here is derived from an EMBL/GenBank/DDBJ whole genome shotgun (WGS) entry which is preliminary data.</text>
</comment>
<feature type="transmembrane region" description="Helical" evidence="7">
    <location>
        <begin position="122"/>
        <end position="146"/>
    </location>
</feature>
<dbReference type="Gene3D" id="1.20.1250.20">
    <property type="entry name" value="MFS general substrate transporter like domains"/>
    <property type="match status" value="1"/>
</dbReference>
<dbReference type="InterPro" id="IPR020846">
    <property type="entry name" value="MFS_dom"/>
</dbReference>
<feature type="transmembrane region" description="Helical" evidence="7">
    <location>
        <begin position="63"/>
        <end position="82"/>
    </location>
</feature>
<evidence type="ECO:0000256" key="2">
    <source>
        <dbReference type="ARBA" id="ARBA00022448"/>
    </source>
</evidence>
<dbReference type="PROSITE" id="PS50850">
    <property type="entry name" value="MFS"/>
    <property type="match status" value="1"/>
</dbReference>
<dbReference type="GO" id="GO:0005886">
    <property type="term" value="C:plasma membrane"/>
    <property type="evidence" value="ECO:0007669"/>
    <property type="project" value="UniProtKB-SubCell"/>
</dbReference>
<keyword evidence="10" id="KW-1185">Reference proteome</keyword>
<dbReference type="GO" id="GO:0022857">
    <property type="term" value="F:transmembrane transporter activity"/>
    <property type="evidence" value="ECO:0007669"/>
    <property type="project" value="InterPro"/>
</dbReference>
<evidence type="ECO:0000256" key="4">
    <source>
        <dbReference type="ARBA" id="ARBA00022692"/>
    </source>
</evidence>
<dbReference type="InterPro" id="IPR036259">
    <property type="entry name" value="MFS_trans_sf"/>
</dbReference>
<feature type="transmembrane region" description="Helical" evidence="7">
    <location>
        <begin position="270"/>
        <end position="291"/>
    </location>
</feature>
<gene>
    <name evidence="9" type="ORF">DDQ50_14710</name>
</gene>
<evidence type="ECO:0000313" key="9">
    <source>
        <dbReference type="EMBL" id="PVZ93564.1"/>
    </source>
</evidence>
<feature type="transmembrane region" description="Helical" evidence="7">
    <location>
        <begin position="357"/>
        <end position="378"/>
    </location>
</feature>
<dbReference type="InterPro" id="IPR011701">
    <property type="entry name" value="MFS"/>
</dbReference>
<comment type="subcellular location">
    <subcellularLocation>
        <location evidence="1">Cell membrane</location>
        <topology evidence="1">Multi-pass membrane protein</topology>
    </subcellularLocation>
</comment>
<feature type="transmembrane region" description="Helical" evidence="7">
    <location>
        <begin position="31"/>
        <end position="51"/>
    </location>
</feature>
<evidence type="ECO:0000256" key="5">
    <source>
        <dbReference type="ARBA" id="ARBA00022989"/>
    </source>
</evidence>
<evidence type="ECO:0000256" key="1">
    <source>
        <dbReference type="ARBA" id="ARBA00004651"/>
    </source>
</evidence>
<protein>
    <submittedName>
        <fullName evidence="9">MFS transporter</fullName>
    </submittedName>
</protein>
<keyword evidence="2" id="KW-0813">Transport</keyword>
<feature type="transmembrane region" description="Helical" evidence="7">
    <location>
        <begin position="330"/>
        <end position="351"/>
    </location>
</feature>
<reference evidence="9 10" key="1">
    <citation type="submission" date="2018-05" db="EMBL/GenBank/DDBJ databases">
        <title>Amnibacterium sp. M8JJ-5, whole genome shotgun sequence.</title>
        <authorList>
            <person name="Tuo L."/>
        </authorList>
    </citation>
    <scope>NUCLEOTIDE SEQUENCE [LARGE SCALE GENOMIC DNA]</scope>
    <source>
        <strain evidence="9 10">M8JJ-5</strain>
    </source>
</reference>
<dbReference type="Proteomes" id="UP000244893">
    <property type="component" value="Unassembled WGS sequence"/>
</dbReference>
<evidence type="ECO:0000256" key="6">
    <source>
        <dbReference type="ARBA" id="ARBA00023136"/>
    </source>
</evidence>
<feature type="transmembrane region" description="Helical" evidence="7">
    <location>
        <begin position="297"/>
        <end position="318"/>
    </location>
</feature>
<keyword evidence="6 7" id="KW-0472">Membrane</keyword>
<dbReference type="EMBL" id="QEOP01000003">
    <property type="protein sequence ID" value="PVZ93564.1"/>
    <property type="molecule type" value="Genomic_DNA"/>
</dbReference>
<evidence type="ECO:0000313" key="10">
    <source>
        <dbReference type="Proteomes" id="UP000244893"/>
    </source>
</evidence>
<dbReference type="PANTHER" id="PTHR23517">
    <property type="entry name" value="RESISTANCE PROTEIN MDTM, PUTATIVE-RELATED-RELATED"/>
    <property type="match status" value="1"/>
</dbReference>
<feature type="transmembrane region" description="Helical" evidence="7">
    <location>
        <begin position="201"/>
        <end position="224"/>
    </location>
</feature>
<dbReference type="PANTHER" id="PTHR23517:SF13">
    <property type="entry name" value="MAJOR FACILITATOR SUPERFAMILY MFS_1"/>
    <property type="match status" value="1"/>
</dbReference>
<feature type="transmembrane region" description="Helical" evidence="7">
    <location>
        <begin position="88"/>
        <end position="110"/>
    </location>
</feature>
<evidence type="ECO:0000259" key="8">
    <source>
        <dbReference type="PROSITE" id="PS50850"/>
    </source>
</evidence>
<dbReference type="AlphaFoldDB" id="A0A2V1HTZ2"/>
<sequence length="384" mass="39115">MAFTFATLMAFSTVPTPLYVLYQDRDGFPTVIITVIFAAYSVGVVLSLYLAGHVSDWLGRRPVILVAVLIEILSAVMFLFWSDVPGLLLARFVNGVGIGMLTATATAHLSELGAAIRGPGDLRAGVTAGFANLGGLGAGSLISAVIAENTDIPLIEPYLVFLVLMIVAAIALLFVPETVVKSGERHPYRPQSIVVPSASRGVFWASAIAALGAFAVFGLFSAVAPTVLRGTLHETSLVLAGAVAFAVFGAAAVAQAVFVKVALRRQLQLAIVFAVIGLGGIVVGALTATLFAFVGGAIVAGAGVGLLFRGALGVAGGLAEPGRRGEVLSAVFLAAYVGISVPVLLVGGALLFAPQPIVVAAFGAAAIVVIVLTGLRMVKVAAAR</sequence>